<dbReference type="PANTHER" id="PTHR15319:SF1">
    <property type="entry name" value="TATA BOX-BINDING PROTEIN-ASSOCIATED FACTOR RNA POLYMERASE I SUBUNIT C"/>
    <property type="match status" value="1"/>
</dbReference>
<reference evidence="1 2" key="1">
    <citation type="journal article" date="2019" name="Genome Biol. Evol.">
        <title>Insights into the evolution of the New World diploid cottons (Gossypium, subgenus Houzingenia) based on genome sequencing.</title>
        <authorList>
            <person name="Grover C.E."/>
            <person name="Arick M.A. 2nd"/>
            <person name="Thrash A."/>
            <person name="Conover J.L."/>
            <person name="Sanders W.S."/>
            <person name="Peterson D.G."/>
            <person name="Frelichowski J.E."/>
            <person name="Scheffler J.A."/>
            <person name="Scheffler B.E."/>
            <person name="Wendel J.F."/>
        </authorList>
    </citation>
    <scope>NUCLEOTIDE SEQUENCE [LARGE SCALE GENOMIC DNA]</scope>
    <source>
        <strain evidence="1">4</strain>
        <tissue evidence="1">Leaf</tissue>
    </source>
</reference>
<dbReference type="InterPro" id="IPR038801">
    <property type="entry name" value="TAF1C"/>
</dbReference>
<keyword evidence="2" id="KW-1185">Reference proteome</keyword>
<evidence type="ECO:0000313" key="2">
    <source>
        <dbReference type="Proteomes" id="UP000593574"/>
    </source>
</evidence>
<dbReference type="GO" id="GO:0001650">
    <property type="term" value="C:fibrillar center"/>
    <property type="evidence" value="ECO:0007669"/>
    <property type="project" value="TreeGrafter"/>
</dbReference>
<dbReference type="GO" id="GO:0001164">
    <property type="term" value="F:RNA polymerase I core promoter sequence-specific DNA binding"/>
    <property type="evidence" value="ECO:0007669"/>
    <property type="project" value="TreeGrafter"/>
</dbReference>
<evidence type="ECO:0000313" key="1">
    <source>
        <dbReference type="EMBL" id="MBA0711189.1"/>
    </source>
</evidence>
<dbReference type="EMBL" id="JABEZV010000005">
    <property type="protein sequence ID" value="MBA0711189.1"/>
    <property type="molecule type" value="Genomic_DNA"/>
</dbReference>
<comment type="caution">
    <text evidence="1">The sequence shown here is derived from an EMBL/GenBank/DDBJ whole genome shotgun (WGS) entry which is preliminary data.</text>
</comment>
<organism evidence="1 2">
    <name type="scientific">Gossypium laxum</name>
    <dbReference type="NCBI Taxonomy" id="34288"/>
    <lineage>
        <taxon>Eukaryota</taxon>
        <taxon>Viridiplantae</taxon>
        <taxon>Streptophyta</taxon>
        <taxon>Embryophyta</taxon>
        <taxon>Tracheophyta</taxon>
        <taxon>Spermatophyta</taxon>
        <taxon>Magnoliopsida</taxon>
        <taxon>eudicotyledons</taxon>
        <taxon>Gunneridae</taxon>
        <taxon>Pentapetalae</taxon>
        <taxon>rosids</taxon>
        <taxon>malvids</taxon>
        <taxon>Malvales</taxon>
        <taxon>Malvaceae</taxon>
        <taxon>Malvoideae</taxon>
        <taxon>Gossypium</taxon>
    </lineage>
</organism>
<accession>A0A7J8ZIS9</accession>
<dbReference type="AlphaFoldDB" id="A0A7J8ZIS9"/>
<dbReference type="PANTHER" id="PTHR15319">
    <property type="entry name" value="TATA BOX-BINDING PROTEIN ASSOCIATED FACTOR RNA POLYMERASE I SUBUNIT C"/>
    <property type="match status" value="1"/>
</dbReference>
<protein>
    <submittedName>
        <fullName evidence="1">Uncharacterized protein</fullName>
    </submittedName>
</protein>
<dbReference type="Proteomes" id="UP000593574">
    <property type="component" value="Unassembled WGS sequence"/>
</dbReference>
<sequence>MISTRFQVILLLGILASTLYCVHWYSVRFDNSCKTRALDYLGCELFKSSSIVCACCSPYILEESVVLLENGTLFLFD</sequence>
<feature type="non-terminal residue" evidence="1">
    <location>
        <position position="77"/>
    </location>
</feature>
<name>A0A7J8ZIS9_9ROSI</name>
<proteinExistence type="predicted"/>
<gene>
    <name evidence="1" type="ORF">Golax_010399</name>
</gene>